<evidence type="ECO:0000256" key="5">
    <source>
        <dbReference type="ARBA" id="ARBA00023139"/>
    </source>
</evidence>
<keyword evidence="7" id="KW-0449">Lipoprotein</keyword>
<organism evidence="9 10">
    <name type="scientific">Bacteroides fragilis</name>
    <dbReference type="NCBI Taxonomy" id="817"/>
    <lineage>
        <taxon>Bacteria</taxon>
        <taxon>Pseudomonadati</taxon>
        <taxon>Bacteroidota</taxon>
        <taxon>Bacteroidia</taxon>
        <taxon>Bacteroidales</taxon>
        <taxon>Bacteroidaceae</taxon>
        <taxon>Bacteroides</taxon>
    </lineage>
</organism>
<dbReference type="InterPro" id="IPR014941">
    <property type="entry name" value="FimB/Mfa2/Mfa3"/>
</dbReference>
<gene>
    <name evidence="9" type="ORF">DW228_23250</name>
</gene>
<dbReference type="AlphaFoldDB" id="A0A396BKF5"/>
<evidence type="ECO:0000256" key="2">
    <source>
        <dbReference type="ARBA" id="ARBA00007248"/>
    </source>
</evidence>
<keyword evidence="5" id="KW-0564">Palmitate</keyword>
<feature type="chain" id="PRO_5017291064" description="FimB/Mfa2 family fimbrial subunit" evidence="8">
    <location>
        <begin position="30"/>
        <end position="321"/>
    </location>
</feature>
<sequence length="321" mass="36189">MPEMKNIRRYIHIAGVLLICCALLSSCVAEDLSECGSRTRLRISFIFEAETETRAAETEKHHVTLYAFDQQGYCQLVHEFDVIGLGGETTIDAPLEPGTYDIVAWVNHDETYFNLPAFEQFPQVKPKKDAAVLYLDIPDNSIVDYELPTLLHGSVKELQITSGQKIFIPLIQNTNRITFTAEGLDRTADTYEFEVRDNNGAYTFENGFDACAPFRYLARTTFADTQDKLSAGMSLLRLASGRTPVFAFRNSTTGKTLYPSSEEQETNLVKMIENAYRNNGKTVDFDKRHEFDIKLKFDAGFNAIVTIDGWNVVDDDSGLRP</sequence>
<evidence type="ECO:0000256" key="7">
    <source>
        <dbReference type="ARBA" id="ARBA00023288"/>
    </source>
</evidence>
<dbReference type="RefSeq" id="WP_122330779.1">
    <property type="nucleotide sequence ID" value="NZ_JAQDYY010000054.1"/>
</dbReference>
<keyword evidence="4" id="KW-0472">Membrane</keyword>
<dbReference type="Proteomes" id="UP000266644">
    <property type="component" value="Unassembled WGS sequence"/>
</dbReference>
<evidence type="ECO:0000313" key="10">
    <source>
        <dbReference type="Proteomes" id="UP000266644"/>
    </source>
</evidence>
<dbReference type="Gene3D" id="2.60.40.2100">
    <property type="match status" value="1"/>
</dbReference>
<evidence type="ECO:0000256" key="8">
    <source>
        <dbReference type="SAM" id="SignalP"/>
    </source>
</evidence>
<dbReference type="Pfam" id="PF08842">
    <property type="entry name" value="Mfa2"/>
    <property type="match status" value="1"/>
</dbReference>
<protein>
    <recommendedName>
        <fullName evidence="11">FimB/Mfa2 family fimbrial subunit</fullName>
    </recommendedName>
</protein>
<keyword evidence="3 8" id="KW-0732">Signal</keyword>
<dbReference type="EMBL" id="QRJE01000057">
    <property type="protein sequence ID" value="RHH05311.1"/>
    <property type="molecule type" value="Genomic_DNA"/>
</dbReference>
<name>A0A396BKF5_BACFG</name>
<evidence type="ECO:0000313" key="9">
    <source>
        <dbReference type="EMBL" id="RHH05311.1"/>
    </source>
</evidence>
<reference evidence="9 10" key="1">
    <citation type="submission" date="2018-08" db="EMBL/GenBank/DDBJ databases">
        <title>A genome reference for cultivated species of the human gut microbiota.</title>
        <authorList>
            <person name="Zou Y."/>
            <person name="Xue W."/>
            <person name="Luo G."/>
        </authorList>
    </citation>
    <scope>NUCLEOTIDE SEQUENCE [LARGE SCALE GENOMIC DNA]</scope>
    <source>
        <strain evidence="9 10">AM18-6</strain>
    </source>
</reference>
<evidence type="ECO:0000256" key="1">
    <source>
        <dbReference type="ARBA" id="ARBA00004442"/>
    </source>
</evidence>
<proteinExistence type="inferred from homology"/>
<dbReference type="PROSITE" id="PS51257">
    <property type="entry name" value="PROKAR_LIPOPROTEIN"/>
    <property type="match status" value="1"/>
</dbReference>
<feature type="signal peptide" evidence="8">
    <location>
        <begin position="1"/>
        <end position="29"/>
    </location>
</feature>
<evidence type="ECO:0000256" key="6">
    <source>
        <dbReference type="ARBA" id="ARBA00023237"/>
    </source>
</evidence>
<dbReference type="Gene3D" id="2.60.40.2090">
    <property type="match status" value="1"/>
</dbReference>
<evidence type="ECO:0000256" key="3">
    <source>
        <dbReference type="ARBA" id="ARBA00022729"/>
    </source>
</evidence>
<comment type="similarity">
    <text evidence="2">Belongs to the bacteroidetes fimbrillin superfamily. FimB/Mfa2 family.</text>
</comment>
<dbReference type="GO" id="GO:0009279">
    <property type="term" value="C:cell outer membrane"/>
    <property type="evidence" value="ECO:0007669"/>
    <property type="project" value="UniProtKB-SubCell"/>
</dbReference>
<evidence type="ECO:0008006" key="11">
    <source>
        <dbReference type="Google" id="ProtNLM"/>
    </source>
</evidence>
<comment type="subcellular location">
    <subcellularLocation>
        <location evidence="1">Cell outer membrane</location>
    </subcellularLocation>
</comment>
<comment type="caution">
    <text evidence="9">The sequence shown here is derived from an EMBL/GenBank/DDBJ whole genome shotgun (WGS) entry which is preliminary data.</text>
</comment>
<accession>A0A396BKF5</accession>
<evidence type="ECO:0000256" key="4">
    <source>
        <dbReference type="ARBA" id="ARBA00023136"/>
    </source>
</evidence>
<keyword evidence="6" id="KW-0998">Cell outer membrane</keyword>